<dbReference type="AlphaFoldDB" id="A0A852TVR6"/>
<dbReference type="Proteomes" id="UP000589036">
    <property type="component" value="Unassembled WGS sequence"/>
</dbReference>
<evidence type="ECO:0000259" key="2">
    <source>
        <dbReference type="Pfam" id="PF09972"/>
    </source>
</evidence>
<dbReference type="EMBL" id="JACCCC010000001">
    <property type="protein sequence ID" value="NYE48109.1"/>
    <property type="molecule type" value="Genomic_DNA"/>
</dbReference>
<evidence type="ECO:0000313" key="3">
    <source>
        <dbReference type="EMBL" id="NYE48109.1"/>
    </source>
</evidence>
<keyword evidence="4" id="KW-1185">Reference proteome</keyword>
<name>A0A852TVR6_9ACTN</name>
<comment type="caution">
    <text evidence="3">The sequence shown here is derived from an EMBL/GenBank/DDBJ whole genome shotgun (WGS) entry which is preliminary data.</text>
</comment>
<feature type="domain" description="DUF2207" evidence="2">
    <location>
        <begin position="40"/>
        <end position="190"/>
    </location>
</feature>
<keyword evidence="1" id="KW-0732">Signal</keyword>
<accession>A0A852TVR6</accession>
<proteinExistence type="predicted"/>
<protein>
    <recommendedName>
        <fullName evidence="2">DUF2207 domain-containing protein</fullName>
    </recommendedName>
</protein>
<dbReference type="Pfam" id="PF09972">
    <property type="entry name" value="DUF2207"/>
    <property type="match status" value="1"/>
</dbReference>
<feature type="chain" id="PRO_5032901700" description="DUF2207 domain-containing protein" evidence="1">
    <location>
        <begin position="36"/>
        <end position="525"/>
    </location>
</feature>
<sequence>MPPHIAPLPILRRLRALLPAAVLAATALAPAAASASEERVTSYAADAEVRRDGSMRVTERITYDFTQAPDRHGPVRLLPRERGGGTFERESFSYSDIEVQSPDAPAAVETEDDGHDLTLRIGDPGTEVTGVHDYVISYVVTGALDHADTGQGVELDWNFIGDEWDAPVERAEITVRTPTPVTDVRCGGHEDHCRASSADRAARVVWHDIDGWPGTPVVLGLSEGPIDEAGLGTASPYTPTLWGSAIAVVLLLPLPLLPLATRPRGGGGSGSVAVHALPPAVAAAVATRGAQSTGQARRITVATLVDLHMRGLLRIERRGPDWWIEPGPDHSEEASTRMAGFERLLVEHVTESAGGGDGDGEAEPGCFLGSLGTPRMLSRTVADAAREEAVKYGLLHSATSPMRPWIVAVGAVGWIGSGACLLSMLGPQPWPLLDGAAYAFAAAALTGTLAGAVTKRSPLTPEGELVRRRVHERIKGIGSDPDTGFYDPALRAAFGLRGIQPHDIDDFTRAARKAFEPPRSPSHPS</sequence>
<reference evidence="3 4" key="1">
    <citation type="submission" date="2020-07" db="EMBL/GenBank/DDBJ databases">
        <title>Sequencing the genomes of 1000 actinobacteria strains.</title>
        <authorList>
            <person name="Klenk H.-P."/>
        </authorList>
    </citation>
    <scope>NUCLEOTIDE SEQUENCE [LARGE SCALE GENOMIC DNA]</scope>
    <source>
        <strain evidence="3 4">CXB654</strain>
    </source>
</reference>
<feature type="signal peptide" evidence="1">
    <location>
        <begin position="1"/>
        <end position="35"/>
    </location>
</feature>
<dbReference type="InterPro" id="IPR018702">
    <property type="entry name" value="DUF2207"/>
</dbReference>
<gene>
    <name evidence="3" type="ORF">HDA32_003229</name>
</gene>
<dbReference type="RefSeq" id="WP_179643953.1">
    <property type="nucleotide sequence ID" value="NZ_BAAAYY010000016.1"/>
</dbReference>
<organism evidence="3 4">
    <name type="scientific">Spinactinospora alkalitolerans</name>
    <dbReference type="NCBI Taxonomy" id="687207"/>
    <lineage>
        <taxon>Bacteria</taxon>
        <taxon>Bacillati</taxon>
        <taxon>Actinomycetota</taxon>
        <taxon>Actinomycetes</taxon>
        <taxon>Streptosporangiales</taxon>
        <taxon>Nocardiopsidaceae</taxon>
        <taxon>Spinactinospora</taxon>
    </lineage>
</organism>
<evidence type="ECO:0000313" key="4">
    <source>
        <dbReference type="Proteomes" id="UP000589036"/>
    </source>
</evidence>
<evidence type="ECO:0000256" key="1">
    <source>
        <dbReference type="SAM" id="SignalP"/>
    </source>
</evidence>